<organism evidence="4 5">
    <name type="scientific">Providencia stuartii</name>
    <dbReference type="NCBI Taxonomy" id="588"/>
    <lineage>
        <taxon>Bacteria</taxon>
        <taxon>Pseudomonadati</taxon>
        <taxon>Pseudomonadota</taxon>
        <taxon>Gammaproteobacteria</taxon>
        <taxon>Enterobacterales</taxon>
        <taxon>Morganellaceae</taxon>
        <taxon>Providencia</taxon>
    </lineage>
</organism>
<evidence type="ECO:0008006" key="6">
    <source>
        <dbReference type="Google" id="ProtNLM"/>
    </source>
</evidence>
<dbReference type="OrthoDB" id="6465707at2"/>
<protein>
    <recommendedName>
        <fullName evidence="6">Lipoprotein</fullName>
    </recommendedName>
</protein>
<evidence type="ECO:0000313" key="4">
    <source>
        <dbReference type="EMBL" id="OHT25397.1"/>
    </source>
</evidence>
<dbReference type="Proteomes" id="UP000179588">
    <property type="component" value="Unassembled WGS sequence"/>
</dbReference>
<keyword evidence="5" id="KW-1185">Reference proteome</keyword>
<proteinExistence type="predicted"/>
<reference evidence="3" key="2">
    <citation type="submission" date="2024-02" db="EMBL/GenBank/DDBJ databases">
        <authorList>
            <consortium name="Clinical and Environmental Microbiology Branch: Whole genome sequencing antimicrobial resistance pathogens in the healthcare setting"/>
        </authorList>
    </citation>
    <scope>NUCLEOTIDE SEQUENCE</scope>
    <source>
        <strain evidence="3">2021GO-0154</strain>
    </source>
</reference>
<feature type="compositionally biased region" description="Polar residues" evidence="1">
    <location>
        <begin position="88"/>
        <end position="97"/>
    </location>
</feature>
<accession>A0A1S1HTT4</accession>
<name>A0A1S1HTT4_PROST</name>
<dbReference type="AlphaFoldDB" id="A0A1S1HTT4"/>
<reference evidence="4 5" key="1">
    <citation type="submission" date="2016-03" db="EMBL/GenBank/DDBJ databases">
        <title>Genome sequence of Providencia stuartii strain, isolated from the salivary glands of larval Lucilia sericata.</title>
        <authorList>
            <person name="Yuan Y."/>
            <person name="Zhang Y."/>
            <person name="Fu S."/>
            <person name="Crippen T.L."/>
            <person name="Visi D."/>
            <person name="Benbow M.E."/>
            <person name="Allen M."/>
            <person name="Tomberlin J.K."/>
            <person name="Sze S.-H."/>
            <person name="Tarone A.M."/>
        </authorList>
    </citation>
    <scope>NUCLEOTIDE SEQUENCE [LARGE SCALE GENOMIC DNA]</scope>
    <source>
        <strain evidence="4 5">Crippen</strain>
    </source>
</reference>
<evidence type="ECO:0000313" key="5">
    <source>
        <dbReference type="Proteomes" id="UP000179588"/>
    </source>
</evidence>
<dbReference type="GeneID" id="92279453"/>
<comment type="caution">
    <text evidence="4">The sequence shown here is derived from an EMBL/GenBank/DDBJ whole genome shotgun (WGS) entry which is preliminary data.</text>
</comment>
<dbReference type="EMBL" id="ABMABF030000002">
    <property type="protein sequence ID" value="EMJ5133090.1"/>
    <property type="molecule type" value="Genomic_DNA"/>
</dbReference>
<feature type="region of interest" description="Disordered" evidence="1">
    <location>
        <begin position="86"/>
        <end position="108"/>
    </location>
</feature>
<feature type="signal peptide" evidence="2">
    <location>
        <begin position="1"/>
        <end position="22"/>
    </location>
</feature>
<evidence type="ECO:0000256" key="2">
    <source>
        <dbReference type="SAM" id="SignalP"/>
    </source>
</evidence>
<feature type="chain" id="PRO_5042688889" description="Lipoprotein" evidence="2">
    <location>
        <begin position="23"/>
        <end position="108"/>
    </location>
</feature>
<sequence>MNKLNTGLLAIMLMSVGFAASAANGSDNKSPRHHMRAPHNVIYSVTQQTTNPNETLQKLANDAPKAADGKRYMVKMTIVEVPDFNQIKRGSTQQSTNAVTPPAPAVAQ</sequence>
<gene>
    <name evidence="4" type="ORF">A3Q29_13895</name>
    <name evidence="3" type="ORF">RG298_000764</name>
</gene>
<evidence type="ECO:0000256" key="1">
    <source>
        <dbReference type="SAM" id="MobiDB-lite"/>
    </source>
</evidence>
<keyword evidence="2" id="KW-0732">Signal</keyword>
<dbReference type="EMBL" id="LVIE01000035">
    <property type="protein sequence ID" value="OHT25397.1"/>
    <property type="molecule type" value="Genomic_DNA"/>
</dbReference>
<dbReference type="RefSeq" id="WP_070925475.1">
    <property type="nucleotide sequence ID" value="NZ_CANMXG010000004.1"/>
</dbReference>
<evidence type="ECO:0000313" key="3">
    <source>
        <dbReference type="EMBL" id="EMJ5133090.1"/>
    </source>
</evidence>